<dbReference type="EC" id="2.1.1.-" evidence="6"/>
<dbReference type="SMART" id="SM00650">
    <property type="entry name" value="rADc"/>
    <property type="match status" value="1"/>
</dbReference>
<evidence type="ECO:0000256" key="2">
    <source>
        <dbReference type="ARBA" id="ARBA00022679"/>
    </source>
</evidence>
<dbReference type="GO" id="GO:0005739">
    <property type="term" value="C:mitochondrion"/>
    <property type="evidence" value="ECO:0007669"/>
    <property type="project" value="TreeGrafter"/>
</dbReference>
<reference evidence="8" key="1">
    <citation type="submission" date="2022-07" db="EMBL/GenBank/DDBJ databases">
        <authorList>
            <person name="Macas J."/>
            <person name="Novak P."/>
            <person name="Neumann P."/>
        </authorList>
    </citation>
    <scope>NUCLEOTIDE SEQUENCE</scope>
</reference>
<name>A0AAV0C1X5_9ASTE</name>
<sequence>MLHRKHLFQISKQDFCRHFLQIHFRSKSNRGFRNIDGEENCNIIKKSENHEANIYLLKSRGQHLLTNPRVLDSIISKSNILPTDTVLEIGPGTGNLTLKLLNVAEKVIAIEVDKRMIEILNKRATEHCLRDKLTCMVGHPRPLELVGVEFAGWGSDVFTERGDRIFLKNGSDL</sequence>
<dbReference type="InterPro" id="IPR020598">
    <property type="entry name" value="rRNA_Ade_methylase_Trfase_N"/>
</dbReference>
<dbReference type="EMBL" id="CAMAPF010000008">
    <property type="protein sequence ID" value="CAH9059847.1"/>
    <property type="molecule type" value="Genomic_DNA"/>
</dbReference>
<evidence type="ECO:0000256" key="1">
    <source>
        <dbReference type="ARBA" id="ARBA00022603"/>
    </source>
</evidence>
<organism evidence="8 9">
    <name type="scientific">Cuscuta epithymum</name>
    <dbReference type="NCBI Taxonomy" id="186058"/>
    <lineage>
        <taxon>Eukaryota</taxon>
        <taxon>Viridiplantae</taxon>
        <taxon>Streptophyta</taxon>
        <taxon>Embryophyta</taxon>
        <taxon>Tracheophyta</taxon>
        <taxon>Spermatophyta</taxon>
        <taxon>Magnoliopsida</taxon>
        <taxon>eudicotyledons</taxon>
        <taxon>Gunneridae</taxon>
        <taxon>Pentapetalae</taxon>
        <taxon>asterids</taxon>
        <taxon>lamiids</taxon>
        <taxon>Solanales</taxon>
        <taxon>Convolvulaceae</taxon>
        <taxon>Cuscuteae</taxon>
        <taxon>Cuscuta</taxon>
        <taxon>Cuscuta subgen. Cuscuta</taxon>
    </lineage>
</organism>
<dbReference type="Gene3D" id="3.40.50.150">
    <property type="entry name" value="Vaccinia Virus protein VP39"/>
    <property type="match status" value="1"/>
</dbReference>
<dbReference type="GO" id="GO:0000179">
    <property type="term" value="F:rRNA (adenine-N6,N6-)-dimethyltransferase activity"/>
    <property type="evidence" value="ECO:0007669"/>
    <property type="project" value="UniProtKB-UniRule"/>
</dbReference>
<dbReference type="Pfam" id="PF00398">
    <property type="entry name" value="RrnaAD"/>
    <property type="match status" value="1"/>
</dbReference>
<dbReference type="CDD" id="cd02440">
    <property type="entry name" value="AdoMet_MTases"/>
    <property type="match status" value="1"/>
</dbReference>
<feature type="binding site" evidence="5">
    <location>
        <position position="63"/>
    </location>
    <ligand>
        <name>S-adenosyl-L-methionine</name>
        <dbReference type="ChEBI" id="CHEBI:59789"/>
    </ligand>
</feature>
<protein>
    <recommendedName>
        <fullName evidence="6">rRNA adenine N(6)-methyltransferase</fullName>
        <ecNumber evidence="6">2.1.1.-</ecNumber>
    </recommendedName>
</protein>
<keyword evidence="3 5" id="KW-0949">S-adenosyl-L-methionine</keyword>
<evidence type="ECO:0000256" key="6">
    <source>
        <dbReference type="RuleBase" id="RU362106"/>
    </source>
</evidence>
<dbReference type="InterPro" id="IPR001737">
    <property type="entry name" value="KsgA/Erm"/>
</dbReference>
<feature type="binding site" evidence="5">
    <location>
        <position position="111"/>
    </location>
    <ligand>
        <name>S-adenosyl-L-methionine</name>
        <dbReference type="ChEBI" id="CHEBI:59789"/>
    </ligand>
</feature>
<dbReference type="InterPro" id="IPR020596">
    <property type="entry name" value="rRNA_Ade_Mease_Trfase_CS"/>
</dbReference>
<keyword evidence="4 5" id="KW-0694">RNA-binding</keyword>
<evidence type="ECO:0000256" key="4">
    <source>
        <dbReference type="ARBA" id="ARBA00022884"/>
    </source>
</evidence>
<comment type="caution">
    <text evidence="8">The sequence shown here is derived from an EMBL/GenBank/DDBJ whole genome shotgun (WGS) entry which is preliminary data.</text>
</comment>
<gene>
    <name evidence="8" type="ORF">CEPIT_LOCUS1461</name>
</gene>
<comment type="caution">
    <text evidence="5">Lacks conserved residue(s) required for the propagation of feature annotation.</text>
</comment>
<feature type="binding site" evidence="5">
    <location>
        <position position="90"/>
    </location>
    <ligand>
        <name>S-adenosyl-L-methionine</name>
        <dbReference type="ChEBI" id="CHEBI:59789"/>
    </ligand>
</feature>
<keyword evidence="1 5" id="KW-0489">Methyltransferase</keyword>
<comment type="similarity">
    <text evidence="5 6">Belongs to the class I-like SAM-binding methyltransferase superfamily. rRNA adenine N(6)-methyltransferase family.</text>
</comment>
<dbReference type="PANTHER" id="PTHR11727">
    <property type="entry name" value="DIMETHYLADENOSINE TRANSFERASE"/>
    <property type="match status" value="1"/>
</dbReference>
<feature type="binding site" evidence="5">
    <location>
        <position position="65"/>
    </location>
    <ligand>
        <name>S-adenosyl-L-methionine</name>
        <dbReference type="ChEBI" id="CHEBI:59789"/>
    </ligand>
</feature>
<dbReference type="Proteomes" id="UP001152523">
    <property type="component" value="Unassembled WGS sequence"/>
</dbReference>
<dbReference type="SUPFAM" id="SSF53335">
    <property type="entry name" value="S-adenosyl-L-methionine-dependent methyltransferases"/>
    <property type="match status" value="1"/>
</dbReference>
<evidence type="ECO:0000313" key="9">
    <source>
        <dbReference type="Proteomes" id="UP001152523"/>
    </source>
</evidence>
<keyword evidence="6" id="KW-0698">rRNA processing</keyword>
<keyword evidence="9" id="KW-1185">Reference proteome</keyword>
<dbReference type="GO" id="GO:0003723">
    <property type="term" value="F:RNA binding"/>
    <property type="evidence" value="ECO:0007669"/>
    <property type="project" value="UniProtKB-UniRule"/>
</dbReference>
<accession>A0AAV0C1X5</accession>
<feature type="domain" description="Ribosomal RNA adenine methylase transferase N-terminal" evidence="7">
    <location>
        <begin position="70"/>
        <end position="149"/>
    </location>
</feature>
<evidence type="ECO:0000256" key="5">
    <source>
        <dbReference type="PROSITE-ProRule" id="PRU01026"/>
    </source>
</evidence>
<evidence type="ECO:0000256" key="3">
    <source>
        <dbReference type="ARBA" id="ARBA00022691"/>
    </source>
</evidence>
<evidence type="ECO:0000313" key="8">
    <source>
        <dbReference type="EMBL" id="CAH9059847.1"/>
    </source>
</evidence>
<dbReference type="InterPro" id="IPR029063">
    <property type="entry name" value="SAM-dependent_MTases_sf"/>
</dbReference>
<dbReference type="PROSITE" id="PS01131">
    <property type="entry name" value="RRNA_A_DIMETH"/>
    <property type="match status" value="1"/>
</dbReference>
<dbReference type="PANTHER" id="PTHR11727:SF12">
    <property type="entry name" value="RIBOSOMAL RNA SMALL SUBUNIT METHYLTRANSFERASE, MITOCHONDRIAL"/>
    <property type="match status" value="1"/>
</dbReference>
<dbReference type="PROSITE" id="PS51689">
    <property type="entry name" value="SAM_RNA_A_N6_MT"/>
    <property type="match status" value="1"/>
</dbReference>
<evidence type="ECO:0000259" key="7">
    <source>
        <dbReference type="SMART" id="SM00650"/>
    </source>
</evidence>
<dbReference type="AlphaFoldDB" id="A0AAV0C1X5"/>
<proteinExistence type="inferred from homology"/>
<keyword evidence="2 5" id="KW-0808">Transferase</keyword>